<dbReference type="InterPro" id="IPR011332">
    <property type="entry name" value="Ribosomal_zn-bd"/>
</dbReference>
<keyword evidence="1" id="KW-0689">Ribosomal protein</keyword>
<gene>
    <name evidence="1" type="primary">rpl40e</name>
    <name evidence="1" type="ORF">IPJ89_03735</name>
</gene>
<dbReference type="Proteomes" id="UP000596004">
    <property type="component" value="Chromosome"/>
</dbReference>
<sequence length="55" mass="6377">MAKSPEAEKRTFANMYICMRCNNRNRGSEGKKPTICRNCGSTRLRLKKKRKITKA</sequence>
<dbReference type="AlphaFoldDB" id="A0A7T9I1E2"/>
<dbReference type="GO" id="GO:0005840">
    <property type="term" value="C:ribosome"/>
    <property type="evidence" value="ECO:0007669"/>
    <property type="project" value="UniProtKB-KW"/>
</dbReference>
<name>A0A7T9I1E2_9ARCH</name>
<keyword evidence="1" id="KW-0687">Ribonucleoprotein</keyword>
<dbReference type="GO" id="GO:0006412">
    <property type="term" value="P:translation"/>
    <property type="evidence" value="ECO:0007669"/>
    <property type="project" value="InterPro"/>
</dbReference>
<dbReference type="Gene3D" id="4.10.1060.50">
    <property type="match status" value="1"/>
</dbReference>
<dbReference type="EMBL" id="CP064981">
    <property type="protein sequence ID" value="QQR92243.1"/>
    <property type="molecule type" value="Genomic_DNA"/>
</dbReference>
<protein>
    <submittedName>
        <fullName evidence="1">50S ribosomal protein L40e</fullName>
    </submittedName>
</protein>
<proteinExistence type="predicted"/>
<reference evidence="1" key="1">
    <citation type="submission" date="2020-11" db="EMBL/GenBank/DDBJ databases">
        <title>Connecting structure to function with the recovery of over 1000 high-quality activated sludge metagenome-assembled genomes encoding full-length rRNA genes using long-read sequencing.</title>
        <authorList>
            <person name="Singleton C.M."/>
            <person name="Petriglieri F."/>
            <person name="Kristensen J.M."/>
            <person name="Kirkegaard R.H."/>
            <person name="Michaelsen T.Y."/>
            <person name="Andersen M.H."/>
            <person name="Karst S.M."/>
            <person name="Dueholm M.S."/>
            <person name="Nielsen P.H."/>
            <person name="Albertsen M."/>
        </authorList>
    </citation>
    <scope>NUCLEOTIDE SEQUENCE</scope>
    <source>
        <strain evidence="1">Fred_18-Q3-R57-64_BAT3C.431</strain>
    </source>
</reference>
<dbReference type="SUPFAM" id="SSF57829">
    <property type="entry name" value="Zn-binding ribosomal proteins"/>
    <property type="match status" value="1"/>
</dbReference>
<dbReference type="InterPro" id="IPR038587">
    <property type="entry name" value="Ribosomal_eL40_sf"/>
</dbReference>
<evidence type="ECO:0000313" key="1">
    <source>
        <dbReference type="EMBL" id="QQR92243.1"/>
    </source>
</evidence>
<organism evidence="1">
    <name type="scientific">Candidatus Iainarchaeum sp</name>
    <dbReference type="NCBI Taxonomy" id="3101447"/>
    <lineage>
        <taxon>Archaea</taxon>
        <taxon>Candidatus Iainarchaeota</taxon>
        <taxon>Candidatus Iainarchaeia</taxon>
        <taxon>Candidatus Iainarchaeales</taxon>
        <taxon>Candidatus Iainarchaeaceae</taxon>
        <taxon>Candidatus Iainarchaeum</taxon>
    </lineage>
</organism>
<accession>A0A7T9I1E2</accession>